<organism evidence="1 2">
    <name type="scientific">Thauera mechernichensis</name>
    <dbReference type="NCBI Taxonomy" id="82788"/>
    <lineage>
        <taxon>Bacteria</taxon>
        <taxon>Pseudomonadati</taxon>
        <taxon>Pseudomonadota</taxon>
        <taxon>Betaproteobacteria</taxon>
        <taxon>Rhodocyclales</taxon>
        <taxon>Zoogloeaceae</taxon>
        <taxon>Thauera</taxon>
    </lineage>
</organism>
<keyword evidence="2" id="KW-1185">Reference proteome</keyword>
<evidence type="ECO:0000313" key="1">
    <source>
        <dbReference type="EMBL" id="MFD1262869.1"/>
    </source>
</evidence>
<evidence type="ECO:0000313" key="2">
    <source>
        <dbReference type="Proteomes" id="UP001597158"/>
    </source>
</evidence>
<accession>A0ABW3WBJ6</accession>
<sequence length="76" mass="7987">MTTFFLNPEVRWRAWADGVVLFSPRSAETVMLPGAAEALLLDAASAEGWSAAAVGGEAESALVDALLRLAALRGRD</sequence>
<reference evidence="2" key="1">
    <citation type="journal article" date="2019" name="Int. J. Syst. Evol. Microbiol.">
        <title>The Global Catalogue of Microorganisms (GCM) 10K type strain sequencing project: providing services to taxonomists for standard genome sequencing and annotation.</title>
        <authorList>
            <consortium name="The Broad Institute Genomics Platform"/>
            <consortium name="The Broad Institute Genome Sequencing Center for Infectious Disease"/>
            <person name="Wu L."/>
            <person name="Ma J."/>
        </authorList>
    </citation>
    <scope>NUCLEOTIDE SEQUENCE [LARGE SCALE GENOMIC DNA]</scope>
    <source>
        <strain evidence="2">CCUG 48884</strain>
    </source>
</reference>
<dbReference type="EMBL" id="JBHTMC010000009">
    <property type="protein sequence ID" value="MFD1262869.1"/>
    <property type="molecule type" value="Genomic_DNA"/>
</dbReference>
<gene>
    <name evidence="1" type="ORF">ACFQ4M_04680</name>
</gene>
<dbReference type="Proteomes" id="UP001597158">
    <property type="component" value="Unassembled WGS sequence"/>
</dbReference>
<comment type="caution">
    <text evidence="1">The sequence shown here is derived from an EMBL/GenBank/DDBJ whole genome shotgun (WGS) entry which is preliminary data.</text>
</comment>
<dbReference type="RefSeq" id="WP_277835452.1">
    <property type="nucleotide sequence ID" value="NZ_JARQZE010000025.1"/>
</dbReference>
<name>A0ABW3WBJ6_9RHOO</name>
<proteinExistence type="predicted"/>
<protein>
    <submittedName>
        <fullName evidence="1">Uncharacterized protein</fullName>
    </submittedName>
</protein>